<gene>
    <name evidence="12" type="ORF">H074_24230</name>
</gene>
<evidence type="ECO:0000313" key="12">
    <source>
        <dbReference type="EMBL" id="EME55872.1"/>
    </source>
</evidence>
<feature type="domain" description="ATP-grasp" evidence="10">
    <location>
        <begin position="293"/>
        <end position="355"/>
    </location>
</feature>
<dbReference type="Proteomes" id="UP000054226">
    <property type="component" value="Unassembled WGS sequence"/>
</dbReference>
<keyword evidence="7" id="KW-0665">Pyrimidine biosynthesis</keyword>
<evidence type="ECO:0000259" key="11">
    <source>
        <dbReference type="PROSITE" id="PS51855"/>
    </source>
</evidence>
<dbReference type="GO" id="GO:0046872">
    <property type="term" value="F:metal ion binding"/>
    <property type="evidence" value="ECO:0007669"/>
    <property type="project" value="UniProtKB-KW"/>
</dbReference>
<dbReference type="PANTHER" id="PTHR11405">
    <property type="entry name" value="CARBAMOYLTRANSFERASE FAMILY MEMBER"/>
    <property type="match status" value="1"/>
</dbReference>
<dbReference type="SUPFAM" id="SSF56059">
    <property type="entry name" value="Glutathione synthetase ATP-binding domain-like"/>
    <property type="match status" value="2"/>
</dbReference>
<keyword evidence="4" id="KW-0479">Metal-binding</keyword>
<reference evidence="12 13" key="1">
    <citation type="journal article" date="2013" name="Genome Announc.">
        <title>Draft Genome Sequence of Amycolatopsis decaplanina Strain DSM 44594T.</title>
        <authorList>
            <person name="Kaur N."/>
            <person name="Kumar S."/>
            <person name="Bala M."/>
            <person name="Raghava G.P."/>
            <person name="Mayilraj S."/>
        </authorList>
    </citation>
    <scope>NUCLEOTIDE SEQUENCE [LARGE SCALE GENOMIC DNA]</scope>
    <source>
        <strain evidence="12 13">DSM 44594</strain>
    </source>
</reference>
<dbReference type="PATRIC" id="fig|1284240.4.peg.4920"/>
<keyword evidence="5 9" id="KW-0547">Nucleotide-binding</keyword>
<comment type="catalytic activity">
    <reaction evidence="8">
        <text>hydrogencarbonate + NH4(+) + 2 ATP = carbamoyl phosphate + 2 ADP + phosphate + 2 H(+)</text>
        <dbReference type="Rhea" id="RHEA:18029"/>
        <dbReference type="ChEBI" id="CHEBI:15378"/>
        <dbReference type="ChEBI" id="CHEBI:17544"/>
        <dbReference type="ChEBI" id="CHEBI:28938"/>
        <dbReference type="ChEBI" id="CHEBI:30616"/>
        <dbReference type="ChEBI" id="CHEBI:43474"/>
        <dbReference type="ChEBI" id="CHEBI:58228"/>
        <dbReference type="ChEBI" id="CHEBI:456216"/>
        <dbReference type="EC" id="6.3.4.16"/>
    </reaction>
</comment>
<dbReference type="GO" id="GO:0004087">
    <property type="term" value="F:carbamoyl-phosphate synthase (ammonia) activity"/>
    <property type="evidence" value="ECO:0007669"/>
    <property type="project" value="UniProtKB-EC"/>
</dbReference>
<name>M2YME1_9PSEU</name>
<evidence type="ECO:0000256" key="6">
    <source>
        <dbReference type="ARBA" id="ARBA00022840"/>
    </source>
</evidence>
<dbReference type="Gene3D" id="3.40.50.20">
    <property type="match status" value="1"/>
</dbReference>
<dbReference type="GO" id="GO:0005737">
    <property type="term" value="C:cytoplasm"/>
    <property type="evidence" value="ECO:0007669"/>
    <property type="project" value="TreeGrafter"/>
</dbReference>
<dbReference type="SMART" id="SM00851">
    <property type="entry name" value="MGS"/>
    <property type="match status" value="1"/>
</dbReference>
<dbReference type="GO" id="GO:0004088">
    <property type="term" value="F:carbamoyl-phosphate synthase (glutamine-hydrolyzing) activity"/>
    <property type="evidence" value="ECO:0007669"/>
    <property type="project" value="TreeGrafter"/>
</dbReference>
<keyword evidence="2" id="KW-0055">Arginine biosynthesis</keyword>
<dbReference type="GO" id="GO:0006221">
    <property type="term" value="P:pyrimidine nucleotide biosynthetic process"/>
    <property type="evidence" value="ECO:0007669"/>
    <property type="project" value="UniProtKB-KW"/>
</dbReference>
<dbReference type="Pfam" id="PF02786">
    <property type="entry name" value="CPSase_L_D2"/>
    <property type="match status" value="2"/>
</dbReference>
<dbReference type="InterPro" id="IPR036914">
    <property type="entry name" value="MGS-like_dom_sf"/>
</dbReference>
<dbReference type="Pfam" id="PF02142">
    <property type="entry name" value="MGS"/>
    <property type="match status" value="1"/>
</dbReference>
<accession>M2YME1</accession>
<comment type="similarity">
    <text evidence="1">Belongs to the CarB family.</text>
</comment>
<dbReference type="Gene3D" id="3.30.470.20">
    <property type="entry name" value="ATP-grasp fold, B domain"/>
    <property type="match status" value="2"/>
</dbReference>
<proteinExistence type="inferred from homology"/>
<dbReference type="OrthoDB" id="9804197at2"/>
<evidence type="ECO:0000256" key="1">
    <source>
        <dbReference type="ARBA" id="ARBA00009799"/>
    </source>
</evidence>
<dbReference type="Pfam" id="PF25596">
    <property type="entry name" value="CPSase_L_D1"/>
    <property type="match status" value="1"/>
</dbReference>
<dbReference type="GO" id="GO:0006541">
    <property type="term" value="P:glutamine metabolic process"/>
    <property type="evidence" value="ECO:0007669"/>
    <property type="project" value="TreeGrafter"/>
</dbReference>
<evidence type="ECO:0000256" key="3">
    <source>
        <dbReference type="ARBA" id="ARBA00022598"/>
    </source>
</evidence>
<evidence type="ECO:0000256" key="9">
    <source>
        <dbReference type="PROSITE-ProRule" id="PRU00409"/>
    </source>
</evidence>
<dbReference type="InterPro" id="IPR005479">
    <property type="entry name" value="CPAse_ATP-bd"/>
</dbReference>
<evidence type="ECO:0000256" key="2">
    <source>
        <dbReference type="ARBA" id="ARBA00022571"/>
    </source>
</evidence>
<protein>
    <submittedName>
        <fullName evidence="12">Carbamoyl-phosphate synthase large subunit</fullName>
    </submittedName>
</protein>
<dbReference type="SUPFAM" id="SSF52440">
    <property type="entry name" value="PreATP-grasp domain"/>
    <property type="match status" value="1"/>
</dbReference>
<dbReference type="InterPro" id="IPR011761">
    <property type="entry name" value="ATP-grasp"/>
</dbReference>
<dbReference type="PROSITE" id="PS50975">
    <property type="entry name" value="ATP_GRASP"/>
    <property type="match status" value="1"/>
</dbReference>
<dbReference type="InterPro" id="IPR011607">
    <property type="entry name" value="MGS-like_dom"/>
</dbReference>
<dbReference type="PROSITE" id="PS51855">
    <property type="entry name" value="MGS"/>
    <property type="match status" value="1"/>
</dbReference>
<dbReference type="Gene3D" id="3.40.50.1380">
    <property type="entry name" value="Methylglyoxal synthase-like domain"/>
    <property type="match status" value="1"/>
</dbReference>
<dbReference type="SUPFAM" id="SSF52335">
    <property type="entry name" value="Methylglyoxal synthase-like"/>
    <property type="match status" value="1"/>
</dbReference>
<dbReference type="GO" id="GO:0005524">
    <property type="term" value="F:ATP binding"/>
    <property type="evidence" value="ECO:0007669"/>
    <property type="project" value="UniProtKB-UniRule"/>
</dbReference>
<dbReference type="PANTHER" id="PTHR11405:SF53">
    <property type="entry name" value="CARBAMOYL-PHOSPHATE SYNTHASE [AMMONIA], MITOCHONDRIAL"/>
    <property type="match status" value="1"/>
</dbReference>
<evidence type="ECO:0000256" key="4">
    <source>
        <dbReference type="ARBA" id="ARBA00022723"/>
    </source>
</evidence>
<dbReference type="FunFam" id="3.40.50.20:FF:000001">
    <property type="entry name" value="Carbamoyl-phosphate synthase large chain"/>
    <property type="match status" value="1"/>
</dbReference>
<keyword evidence="13" id="KW-1185">Reference proteome</keyword>
<keyword evidence="6 9" id="KW-0067">ATP-binding</keyword>
<dbReference type="InterPro" id="IPR016185">
    <property type="entry name" value="PreATP-grasp_dom_sf"/>
</dbReference>
<comment type="caution">
    <text evidence="12">The sequence shown here is derived from an EMBL/GenBank/DDBJ whole genome shotgun (WGS) entry which is preliminary data.</text>
</comment>
<dbReference type="RefSeq" id="WP_007032681.1">
    <property type="nucleotide sequence ID" value="NZ_AOHO01000065.1"/>
</dbReference>
<dbReference type="AlphaFoldDB" id="M2YME1"/>
<evidence type="ECO:0000313" key="13">
    <source>
        <dbReference type="Proteomes" id="UP000054226"/>
    </source>
</evidence>
<dbReference type="EMBL" id="AOHO01000065">
    <property type="protein sequence ID" value="EME55872.1"/>
    <property type="molecule type" value="Genomic_DNA"/>
</dbReference>
<sequence>MPRRPEPRSVLVIGHAIAAGRVFKAAGLRVTVVDSDLTTAAADPAFADSTYLEPVDPVTVEKIIAREQPDALFLTCGGQAALDTTVALYESGVLTRYGVELIGTDVDAILAREELAVSPPMSVRGWKKFELELVRDHAGKVAVACVREEFDPAGTLTGGAYQRMRDVAVEVTRAVGLGPGGCTIGFAVDPGSGRTVVTGFDPRVTRSSALVAELAIGRALGGVEPCHDHFVVAETRSDATGFPVPDRLPGDAIEIVVDALYDGSELYLGGVMERIEGVYVLPPITLGRSDLARIRESTRALAESTGMRGPLNVRYALASGVLCVLKQNPRTGHTVPFVSKATGVPLAEAAARVLLGAGIADLRAEGLLPAAGDGGTFPPGSAVAVKHGEVMGIDSAFGAAYAKAHAAAHGPLPTKGKVFLSFAGRDNRTMIFPVKAMVDAGFEILATGSTGDVLRRIGVPATIAREPSIVDMVMAGEVVLVVDTLSRARGIRAAAVACGIPCFSTVRGFAAAVQGIEAVDRGQASVVSLQEHIAELRSVRERTTEQTGSLT</sequence>
<dbReference type="InterPro" id="IPR058047">
    <property type="entry name" value="CPSase_preATP-grasp"/>
</dbReference>
<evidence type="ECO:0000259" key="10">
    <source>
        <dbReference type="PROSITE" id="PS50975"/>
    </source>
</evidence>
<evidence type="ECO:0000256" key="8">
    <source>
        <dbReference type="ARBA" id="ARBA00047359"/>
    </source>
</evidence>
<keyword evidence="3" id="KW-0436">Ligase</keyword>
<evidence type="ECO:0000256" key="7">
    <source>
        <dbReference type="ARBA" id="ARBA00022975"/>
    </source>
</evidence>
<evidence type="ECO:0000256" key="5">
    <source>
        <dbReference type="ARBA" id="ARBA00022741"/>
    </source>
</evidence>
<keyword evidence="2" id="KW-0028">Amino-acid biosynthesis</keyword>
<feature type="domain" description="MGS-like" evidence="11">
    <location>
        <begin position="410"/>
        <end position="539"/>
    </location>
</feature>
<organism evidence="12 13">
    <name type="scientific">Amycolatopsis decaplanina DSM 44594</name>
    <dbReference type="NCBI Taxonomy" id="1284240"/>
    <lineage>
        <taxon>Bacteria</taxon>
        <taxon>Bacillati</taxon>
        <taxon>Actinomycetota</taxon>
        <taxon>Actinomycetes</taxon>
        <taxon>Pseudonocardiales</taxon>
        <taxon>Pseudonocardiaceae</taxon>
        <taxon>Amycolatopsis</taxon>
    </lineage>
</organism>